<evidence type="ECO:0000259" key="7">
    <source>
        <dbReference type="PROSITE" id="PS50011"/>
    </source>
</evidence>
<dbReference type="EMBL" id="CP002218">
    <property type="protein sequence ID" value="ADN60823.1"/>
    <property type="molecule type" value="Genomic_DNA"/>
</dbReference>
<dbReference type="Gene3D" id="1.10.510.10">
    <property type="entry name" value="Transferase(Phosphotransferase) domain 1"/>
    <property type="match status" value="1"/>
</dbReference>
<evidence type="ECO:0000256" key="4">
    <source>
        <dbReference type="ARBA" id="ARBA00022840"/>
    </source>
</evidence>
<dbReference type="InterPro" id="IPR011009">
    <property type="entry name" value="Kinase-like_dom_sf"/>
</dbReference>
<dbReference type="CDD" id="cd14014">
    <property type="entry name" value="STKc_PknB_like"/>
    <property type="match status" value="1"/>
</dbReference>
<sequence length="761" mass="80794">MASLARVIHDFQNGELSRDEFVAQLDSTLVTERLGPAQLLEMLGAAHRKAPLPEDLYIEVRRRIEQLRVSNVAAGGEETGIQTTVEFPSVVPGAKERAGAPASASSSSSIGAHDQIKGIGDTLNNRFVLEECLGVGGMGTVYKALDLRKLEASDRKPYLAIKVLNLQFRGNPNSLVALQREARKAQVLAHRNIITVYDFDRDGPIVYLTMEYLSGKPLSQLLRTPGYQGMPVRAALPIVRGMCSALAYAHERGFVHCDFKPANVFLTTNAEVKVIDFGIARVFQRPEEESDATVFDPGSLGALTPAYASPEMIEHREPDPRDDIYALGCITYELLTGHHPFDRLSATQARNADFKPQRPSSLNARQWRALRAALSFDRATRMPSVARFIAEFDNEARAEKSGTLAKAGLAGFAVICSAAVGVFAWRAAPGRHGEAQVAAGASQQRAGEVTASSSVQGSETVPALAAGSDNAASASGAPTNARTASAAAAGAATASATTASAATTSASPTTATTTTAPSSNSPVALAPPTPPATPKPALTLAAVTPTLAQVPCSALSAATQDHTLTVRGYVSQRYGVARLRDDLSALPGVDALKLDVEPTADDKCATLKALAPYWVQNWQAGHVAGLQVRPPGGRLSEGDSLVVDVSTPGYDSYVNLDYYQLDGNVVHMVPSPRAKDNQAPPHYSATVGSAGDWVISKPFGSEMVVLLITPAPLFEKPRPEAEPRADYLRALDTRLAQIAAKYGRERIVADFAPITTKPHAP</sequence>
<feature type="binding site" evidence="5">
    <location>
        <position position="162"/>
    </location>
    <ligand>
        <name>ATP</name>
        <dbReference type="ChEBI" id="CHEBI:30616"/>
    </ligand>
</feature>
<keyword evidence="8" id="KW-0723">Serine/threonine-protein kinase</keyword>
<evidence type="ECO:0000256" key="6">
    <source>
        <dbReference type="SAM" id="MobiDB-lite"/>
    </source>
</evidence>
<dbReference type="InterPro" id="IPR008271">
    <property type="entry name" value="Ser/Thr_kinase_AS"/>
</dbReference>
<evidence type="ECO:0000256" key="5">
    <source>
        <dbReference type="PROSITE-ProRule" id="PRU10141"/>
    </source>
</evidence>
<feature type="region of interest" description="Disordered" evidence="6">
    <location>
        <begin position="498"/>
        <end position="537"/>
    </location>
</feature>
<dbReference type="GO" id="GO:0005524">
    <property type="term" value="F:ATP binding"/>
    <property type="evidence" value="ECO:0007669"/>
    <property type="project" value="UniProtKB-UniRule"/>
</dbReference>
<dbReference type="PROSITE" id="PS00108">
    <property type="entry name" value="PROTEIN_KINASE_ST"/>
    <property type="match status" value="1"/>
</dbReference>
<feature type="domain" description="Protein kinase" evidence="7">
    <location>
        <begin position="127"/>
        <end position="393"/>
    </location>
</feature>
<dbReference type="PROSITE" id="PS50011">
    <property type="entry name" value="PROTEIN_KINASE_DOM"/>
    <property type="match status" value="1"/>
</dbReference>
<dbReference type="Pfam" id="PF00069">
    <property type="entry name" value="Pkinase"/>
    <property type="match status" value="1"/>
</dbReference>
<evidence type="ECO:0000256" key="2">
    <source>
        <dbReference type="ARBA" id="ARBA00022741"/>
    </source>
</evidence>
<dbReference type="PANTHER" id="PTHR43289:SF6">
    <property type="entry name" value="SERINE_THREONINE-PROTEIN KINASE NEKL-3"/>
    <property type="match status" value="1"/>
</dbReference>
<dbReference type="SUPFAM" id="SSF56112">
    <property type="entry name" value="Protein kinase-like (PK-like)"/>
    <property type="match status" value="1"/>
</dbReference>
<keyword evidence="2 5" id="KW-0547">Nucleotide-binding</keyword>
<keyword evidence="1" id="KW-0808">Transferase</keyword>
<keyword evidence="4 5" id="KW-0067">ATP-binding</keyword>
<proteinExistence type="predicted"/>
<dbReference type="KEGG" id="bgf:BC1003_4900"/>
<dbReference type="HOGENOM" id="CLU_387185_0_0_4"/>
<gene>
    <name evidence="8" type="ordered locus">BC1003_4900</name>
</gene>
<dbReference type="InterPro" id="IPR017441">
    <property type="entry name" value="Protein_kinase_ATP_BS"/>
</dbReference>
<dbReference type="STRING" id="640512.BC1003_4900"/>
<reference evidence="8" key="1">
    <citation type="submission" date="2010-09" db="EMBL/GenBank/DDBJ databases">
        <title>Complete sequence of chromosome2 of Burkholderia sp. CCGE1003.</title>
        <authorList>
            <consortium name="US DOE Joint Genome Institute"/>
            <person name="Lucas S."/>
            <person name="Copeland A."/>
            <person name="Lapidus A."/>
            <person name="Cheng J.-F."/>
            <person name="Bruce D."/>
            <person name="Goodwin L."/>
            <person name="Pitluck S."/>
            <person name="Daligault H."/>
            <person name="Davenport K."/>
            <person name="Detter J.C."/>
            <person name="Han C."/>
            <person name="Tapia R."/>
            <person name="Land M."/>
            <person name="Hauser L."/>
            <person name="Jeffries C."/>
            <person name="Kyrpides N."/>
            <person name="Ivanova N."/>
            <person name="Ovchinnikova G."/>
            <person name="Martinez-Romero E."/>
            <person name="Rogel M.A."/>
            <person name="Auchtung J."/>
            <person name="Tiedje J.M."/>
            <person name="Woyke T."/>
        </authorList>
    </citation>
    <scope>NUCLEOTIDE SEQUENCE</scope>
    <source>
        <strain evidence="8">CCGE1003</strain>
    </source>
</reference>
<feature type="compositionally biased region" description="Low complexity" evidence="6">
    <location>
        <begin position="498"/>
        <end position="524"/>
    </location>
</feature>
<name>E1TJ07_BURSG</name>
<dbReference type="InterPro" id="IPR000719">
    <property type="entry name" value="Prot_kinase_dom"/>
</dbReference>
<accession>E1TJ07</accession>
<dbReference type="OrthoDB" id="9791419at2"/>
<dbReference type="PROSITE" id="PS00107">
    <property type="entry name" value="PROTEIN_KINASE_ATP"/>
    <property type="match status" value="1"/>
</dbReference>
<protein>
    <submittedName>
        <fullName evidence="8">Serine/threonine protein kinase</fullName>
    </submittedName>
</protein>
<evidence type="ECO:0000256" key="3">
    <source>
        <dbReference type="ARBA" id="ARBA00022777"/>
    </source>
</evidence>
<organism evidence="8">
    <name type="scientific">Burkholderia sp. (strain CCGE1003)</name>
    <dbReference type="NCBI Taxonomy" id="640512"/>
    <lineage>
        <taxon>Bacteria</taxon>
        <taxon>Pseudomonadati</taxon>
        <taxon>Pseudomonadota</taxon>
        <taxon>Betaproteobacteria</taxon>
        <taxon>Burkholderiales</taxon>
        <taxon>Burkholderiaceae</taxon>
        <taxon>Burkholderia</taxon>
    </lineage>
</organism>
<dbReference type="AlphaFoldDB" id="E1TJ07"/>
<dbReference type="eggNOG" id="COG0515">
    <property type="taxonomic scope" value="Bacteria"/>
</dbReference>
<dbReference type="GO" id="GO:0004674">
    <property type="term" value="F:protein serine/threonine kinase activity"/>
    <property type="evidence" value="ECO:0007669"/>
    <property type="project" value="UniProtKB-KW"/>
</dbReference>
<keyword evidence="3 8" id="KW-0418">Kinase</keyword>
<feature type="compositionally biased region" description="Pro residues" evidence="6">
    <location>
        <begin position="525"/>
        <end position="534"/>
    </location>
</feature>
<evidence type="ECO:0000313" key="8">
    <source>
        <dbReference type="EMBL" id="ADN60823.1"/>
    </source>
</evidence>
<evidence type="ECO:0000256" key="1">
    <source>
        <dbReference type="ARBA" id="ARBA00022679"/>
    </source>
</evidence>
<dbReference type="PANTHER" id="PTHR43289">
    <property type="entry name" value="MITOGEN-ACTIVATED PROTEIN KINASE KINASE KINASE 20-RELATED"/>
    <property type="match status" value="1"/>
</dbReference>
<dbReference type="Gene3D" id="3.30.200.20">
    <property type="entry name" value="Phosphorylase Kinase, domain 1"/>
    <property type="match status" value="1"/>
</dbReference>